<feature type="signal peptide" evidence="1">
    <location>
        <begin position="1"/>
        <end position="19"/>
    </location>
</feature>
<name>A0AB39ZPI1_DROSZ</name>
<keyword evidence="1" id="KW-0732">Signal</keyword>
<proteinExistence type="predicted"/>
<keyword evidence="2" id="KW-1185">Reference proteome</keyword>
<dbReference type="Proteomes" id="UP001652628">
    <property type="component" value="Chromosome 2R"/>
</dbReference>
<gene>
    <name evidence="3" type="primary">LOC108017909</name>
</gene>
<evidence type="ECO:0000313" key="2">
    <source>
        <dbReference type="Proteomes" id="UP001652628"/>
    </source>
</evidence>
<dbReference type="RefSeq" id="XP_016940567.3">
    <property type="nucleotide sequence ID" value="XM_017085078.4"/>
</dbReference>
<sequence length="61" mass="6913">MLGILSLWFVLYLLGLIQGRSVGGGSGNLDEWQEFAVPQPDPTIFAYNQTDKELPWDNTWN</sequence>
<feature type="chain" id="PRO_5047039821" evidence="1">
    <location>
        <begin position="20"/>
        <end position="61"/>
    </location>
</feature>
<organism evidence="2 3">
    <name type="scientific">Drosophila suzukii</name>
    <name type="common">Spotted-wing drosophila fruit fly</name>
    <dbReference type="NCBI Taxonomy" id="28584"/>
    <lineage>
        <taxon>Eukaryota</taxon>
        <taxon>Metazoa</taxon>
        <taxon>Ecdysozoa</taxon>
        <taxon>Arthropoda</taxon>
        <taxon>Hexapoda</taxon>
        <taxon>Insecta</taxon>
        <taxon>Pterygota</taxon>
        <taxon>Neoptera</taxon>
        <taxon>Endopterygota</taxon>
        <taxon>Diptera</taxon>
        <taxon>Brachycera</taxon>
        <taxon>Muscomorpha</taxon>
        <taxon>Ephydroidea</taxon>
        <taxon>Drosophilidae</taxon>
        <taxon>Drosophila</taxon>
        <taxon>Sophophora</taxon>
    </lineage>
</organism>
<protein>
    <submittedName>
        <fullName evidence="3">Uncharacterized protein</fullName>
    </submittedName>
</protein>
<evidence type="ECO:0000313" key="3">
    <source>
        <dbReference type="RefSeq" id="XP_016940567.3"/>
    </source>
</evidence>
<reference evidence="3" key="1">
    <citation type="submission" date="2025-08" db="UniProtKB">
        <authorList>
            <consortium name="RefSeq"/>
        </authorList>
    </citation>
    <scope>IDENTIFICATION</scope>
</reference>
<evidence type="ECO:0000256" key="1">
    <source>
        <dbReference type="SAM" id="SignalP"/>
    </source>
</evidence>
<dbReference type="AlphaFoldDB" id="A0AB39ZPI1"/>
<dbReference type="GeneID" id="108017909"/>
<accession>A0AB39ZPI1</accession>